<accession>A0A0N9W148</accession>
<reference evidence="2 3" key="2">
    <citation type="journal article" date="2018" name="Nature">
        <title>Mutant phenotypes for thousands of bacterial genes of unknown function.</title>
        <authorList>
            <person name="Price M.N."/>
            <person name="Wetmore K.M."/>
            <person name="Waters R.J."/>
            <person name="Callaghan M."/>
            <person name="Ray J."/>
            <person name="Liu H."/>
            <person name="Kuehl J.V."/>
            <person name="Melnyk R.A."/>
            <person name="Lamson J.S."/>
            <person name="Suh Y."/>
            <person name="Carlson H.K."/>
            <person name="Esquivel Z."/>
            <person name="Sadeeshkumar H."/>
            <person name="Chakraborty R."/>
            <person name="Zane G.M."/>
            <person name="Rubin B.E."/>
            <person name="Wall J.D."/>
            <person name="Visel A."/>
            <person name="Bristow J."/>
            <person name="Blow M.J."/>
            <person name="Arkin A.P."/>
            <person name="Deutschbauer A.M."/>
        </authorList>
    </citation>
    <scope>NUCLEOTIDE SEQUENCE [LARGE SCALE GENOMIC DNA]</scope>
    <source>
        <strain evidence="2 3">FW300-N2E3</strain>
    </source>
</reference>
<evidence type="ECO:0000313" key="2">
    <source>
        <dbReference type="EMBL" id="ALI05029.1"/>
    </source>
</evidence>
<reference evidence="3" key="1">
    <citation type="submission" date="2015-09" db="EMBL/GenBank/DDBJ databases">
        <title>Whole genome sequence of Pseudomonas fluorescens FW300-N2E3.</title>
        <authorList>
            <person name="Ray J."/>
            <person name="Melnyk R."/>
            <person name="Deutschbauer A."/>
        </authorList>
    </citation>
    <scope>NUCLEOTIDE SEQUENCE [LARGE SCALE GENOMIC DNA]</scope>
    <source>
        <strain evidence="3">FW300-N2E3</strain>
    </source>
</reference>
<dbReference type="Proteomes" id="UP000066487">
    <property type="component" value="Chromosome"/>
</dbReference>
<dbReference type="OrthoDB" id="6930070at2"/>
<protein>
    <submittedName>
        <fullName evidence="2">Uncharacterized protein</fullName>
    </submittedName>
</protein>
<feature type="signal peptide" evidence="1">
    <location>
        <begin position="1"/>
        <end position="22"/>
    </location>
</feature>
<evidence type="ECO:0000313" key="3">
    <source>
        <dbReference type="Proteomes" id="UP000066487"/>
    </source>
</evidence>
<dbReference type="EMBL" id="CP012830">
    <property type="protein sequence ID" value="ALI05029.1"/>
    <property type="molecule type" value="Genomic_DNA"/>
</dbReference>
<gene>
    <name evidence="2" type="ORF">AO353_09600</name>
</gene>
<dbReference type="AlphaFoldDB" id="A0A0N9W148"/>
<evidence type="ECO:0000256" key="1">
    <source>
        <dbReference type="SAM" id="SignalP"/>
    </source>
</evidence>
<organism evidence="2 3">
    <name type="scientific">Pseudomonas fluorescens</name>
    <dbReference type="NCBI Taxonomy" id="294"/>
    <lineage>
        <taxon>Bacteria</taxon>
        <taxon>Pseudomonadati</taxon>
        <taxon>Pseudomonadota</taxon>
        <taxon>Gammaproteobacteria</taxon>
        <taxon>Pseudomonadales</taxon>
        <taxon>Pseudomonadaceae</taxon>
        <taxon>Pseudomonas</taxon>
    </lineage>
</organism>
<proteinExistence type="predicted"/>
<keyword evidence="1" id="KW-0732">Signal</keyword>
<sequence>MIKRTLLMLLSGCLPLSLNAWAGQQSIAAPSNQVIVAGQTLTLENHDQQCALRKQDQSFLKLDMPWPCFLSVDRKGQPRVEIFNNAQIIIVEHSTPEPPPSRDCDARYQAIRQIKGQPMEVSKVARSAGCMTGGMDQKNFVAHFSW</sequence>
<name>A0A0N9W148_PSEFL</name>
<feature type="chain" id="PRO_5006039748" evidence="1">
    <location>
        <begin position="23"/>
        <end position="146"/>
    </location>
</feature>